<gene>
    <name evidence="1" type="ORF">EV213_11766</name>
</gene>
<reference evidence="1 2" key="1">
    <citation type="submission" date="2019-03" db="EMBL/GenBank/DDBJ databases">
        <title>Genomic Encyclopedia of Type Strains, Phase IV (KMG-IV): sequencing the most valuable type-strain genomes for metagenomic binning, comparative biology and taxonomic classification.</title>
        <authorList>
            <person name="Goeker M."/>
        </authorList>
    </citation>
    <scope>NUCLEOTIDE SEQUENCE [LARGE SCALE GENOMIC DNA]</scope>
    <source>
        <strain evidence="1 2">DSM 28697</strain>
    </source>
</reference>
<dbReference type="EMBL" id="SNYJ01000017">
    <property type="protein sequence ID" value="TDQ36602.1"/>
    <property type="molecule type" value="Genomic_DNA"/>
</dbReference>
<dbReference type="RefSeq" id="WP_243740221.1">
    <property type="nucleotide sequence ID" value="NZ_SNYJ01000017.1"/>
</dbReference>
<accession>A0A4R6TVB5</accession>
<dbReference type="Gene3D" id="3.40.50.300">
    <property type="entry name" value="P-loop containing nucleotide triphosphate hydrolases"/>
    <property type="match status" value="1"/>
</dbReference>
<evidence type="ECO:0000313" key="1">
    <source>
        <dbReference type="EMBL" id="TDQ36602.1"/>
    </source>
</evidence>
<comment type="caution">
    <text evidence="1">The sequence shown here is derived from an EMBL/GenBank/DDBJ whole genome shotgun (WGS) entry which is preliminary data.</text>
</comment>
<dbReference type="Pfam" id="PF13671">
    <property type="entry name" value="AAA_33"/>
    <property type="match status" value="1"/>
</dbReference>
<dbReference type="AlphaFoldDB" id="A0A4R6TVB5"/>
<name>A0A4R6TVB5_9BACI</name>
<dbReference type="InterPro" id="IPR027417">
    <property type="entry name" value="P-loop_NTPase"/>
</dbReference>
<sequence>MDKRIVIMTVGKTHSGKTTFARALEKRLTNVTVIDQDVHAAFLLENYASMLPKRGPNRLKYALTQTIVDYAIKETDHHLILCNANLRRQARSELLERFHKNGFVRVLVHFDWPDDVLKQRITNSHRRKDILRTASSFKEVLQFQDGTVELPHTKEADVLFTIKEHEDMNEMLLRICQLAQEGS</sequence>
<dbReference type="Proteomes" id="UP000295632">
    <property type="component" value="Unassembled WGS sequence"/>
</dbReference>
<keyword evidence="1" id="KW-0418">Kinase</keyword>
<organism evidence="1 2">
    <name type="scientific">Aureibacillus halotolerans</name>
    <dbReference type="NCBI Taxonomy" id="1508390"/>
    <lineage>
        <taxon>Bacteria</taxon>
        <taxon>Bacillati</taxon>
        <taxon>Bacillota</taxon>
        <taxon>Bacilli</taxon>
        <taxon>Bacillales</taxon>
        <taxon>Bacillaceae</taxon>
        <taxon>Aureibacillus</taxon>
    </lineage>
</organism>
<evidence type="ECO:0000313" key="2">
    <source>
        <dbReference type="Proteomes" id="UP000295632"/>
    </source>
</evidence>
<dbReference type="GO" id="GO:0016301">
    <property type="term" value="F:kinase activity"/>
    <property type="evidence" value="ECO:0007669"/>
    <property type="project" value="UniProtKB-KW"/>
</dbReference>
<protein>
    <submittedName>
        <fullName evidence="1">Putative kinase</fullName>
    </submittedName>
</protein>
<keyword evidence="1" id="KW-0808">Transferase</keyword>
<keyword evidence="2" id="KW-1185">Reference proteome</keyword>
<proteinExistence type="predicted"/>
<dbReference type="SUPFAM" id="SSF52540">
    <property type="entry name" value="P-loop containing nucleoside triphosphate hydrolases"/>
    <property type="match status" value="1"/>
</dbReference>